<accession>A0A1P7TZN2</accession>
<dbReference type="GO" id="GO:0016787">
    <property type="term" value="F:hydrolase activity"/>
    <property type="evidence" value="ECO:0007669"/>
    <property type="project" value="UniProtKB-KW"/>
</dbReference>
<reference evidence="8 9" key="1">
    <citation type="submission" date="1999-02" db="EMBL/GenBank/DDBJ databases">
        <title>The complete DNA sequence and transcription map of the unique long genome region of Marek's disease virus type 2.</title>
        <authorList>
            <person name="Jang H."/>
            <person name="Cai J."/>
            <person name="Izumiya Y."/>
            <person name="Murakami Y."/>
            <person name="Mochizuki M."/>
            <person name="Song C."/>
            <person name="Lee Y."/>
            <person name="Kai C."/>
            <person name="Takahashi E."/>
            <person name="Mikami T."/>
        </authorList>
    </citation>
    <scope>NUCLEOTIDE SEQUENCE [LARGE SCALE GENOMIC DNA]</scope>
    <source>
        <strain evidence="8">HPRS24</strain>
    </source>
</reference>
<evidence type="ECO:0000259" key="6">
    <source>
        <dbReference type="Pfam" id="PF02499"/>
    </source>
</evidence>
<dbReference type="EMBL" id="AB024414">
    <property type="protein sequence ID" value="BAA82909.1"/>
    <property type="molecule type" value="Genomic_DNA"/>
</dbReference>
<proteinExistence type="inferred from homology"/>
<dbReference type="Pfam" id="PF02499">
    <property type="entry name" value="DNA_pack_C"/>
    <property type="match status" value="1"/>
</dbReference>
<evidence type="ECO:0000313" key="9">
    <source>
        <dbReference type="Proteomes" id="UP000133659"/>
    </source>
</evidence>
<feature type="domain" description="Probable DNA packing protein N-terminal" evidence="7">
    <location>
        <begin position="55"/>
        <end position="352"/>
    </location>
</feature>
<evidence type="ECO:0000256" key="1">
    <source>
        <dbReference type="ARBA" id="ARBA00022562"/>
    </source>
</evidence>
<dbReference type="Proteomes" id="UP000133659">
    <property type="component" value="Genome"/>
</dbReference>
<keyword evidence="4" id="KW-0238">DNA-binding</keyword>
<dbReference type="SUPFAM" id="SSF52540">
    <property type="entry name" value="P-loop containing nucleoside triphosphate hydrolases"/>
    <property type="match status" value="1"/>
</dbReference>
<dbReference type="InterPro" id="IPR027417">
    <property type="entry name" value="P-loop_NTPase"/>
</dbReference>
<feature type="domain" description="Probable DNA packing protein C-terminal" evidence="6">
    <location>
        <begin position="378"/>
        <end position="732"/>
    </location>
</feature>
<evidence type="ECO:0000259" key="7">
    <source>
        <dbReference type="Pfam" id="PF02500"/>
    </source>
</evidence>
<keyword evidence="5" id="KW-0231">Viral genome packaging</keyword>
<name>A0A1P7TZN2_9ALPH</name>
<evidence type="ECO:0000256" key="2">
    <source>
        <dbReference type="ARBA" id="ARBA00022612"/>
    </source>
</evidence>
<evidence type="ECO:0000256" key="5">
    <source>
        <dbReference type="ARBA" id="ARBA00023219"/>
    </source>
</evidence>
<dbReference type="HAMAP" id="MF_04013">
    <property type="entry name" value="HSV_TRM3"/>
    <property type="match status" value="1"/>
</dbReference>
<dbReference type="InterPro" id="IPR038435">
    <property type="entry name" value="DNA_pack_C_sf"/>
</dbReference>
<sequence length="748" mass="82519">MFGGALGESAKKHFERLLRDRNERLGASRKNECLARGGSLVDAPFLNFAISVPRRHQTVMPAVGTLHDCCDGTGIYSAIATRLLYAGIVSSEFGEVRRESLSNGHISKRNREALLAPTLTRVANSITFHEYDDAQCAAHRNAYYSTMNTFGSMRTSDAFQQLASFIDRFSKLLAASFKDVNILDRNNAPKRARITAPSYDKPHGTLELFQKMILMHATYFLTSVLLEDHAERAERLLRVIFDIPDFSDAATRHFRQRATVFLVPRRHGKTWFLVPLIALAMSSFEGIRIGYTSHIRKAIEPVFEEIGDRLRRWFGTQCVDHVKGETITFSFPSGSRSTVTFASSHNTNSIRGQDFNLLFVDEANFIRPDAVQTIIGFLNQANCKIIFVSSTNSGKASTSFLYGLKGSADDLLNVVTYICDEHMKHVTNYTNATSCSCYVLNKPVFITMDGAMRRTAEMFLPDSFMKEIIGGITMDRNTCQGDRGVFTASAVERLLLYRPSTVRNQDILSRDLYVYVDPAFTANTRASGTGIAVIGRYGADYIIFGLEHFFLRALTGESADAIGECAAQCIAQICAIHCERFGTIRVAVEGNSNQDSAVAIATRISIDLASYVQSGVAPAPHDVCFYHSKPAGSNVEYPFFLLQRQKTAAFDFFIARFNSGRVLASQDLVSTTISLSTDPVEYLTKQLTNLSEVVTGATGTRTFSGKKGGYDDTVVALVMAVYISAHASDATFAPIRGVEATCRGPTEA</sequence>
<keyword evidence="2" id="KW-1188">Viral release from host cell</keyword>
<organism evidence="8 9">
    <name type="scientific">Marek's disease virus serotype 2 MDV2</name>
    <dbReference type="NCBI Taxonomy" id="36353"/>
    <lineage>
        <taxon>Viruses</taxon>
        <taxon>Duplodnaviria</taxon>
        <taxon>Heunggongvirae</taxon>
        <taxon>Peploviricota</taxon>
        <taxon>Herviviricetes</taxon>
        <taxon>Herpesvirales</taxon>
        <taxon>Orthoherpesviridae</taxon>
        <taxon>Alphaherpesvirinae</taxon>
        <taxon>Mardivirus</taxon>
        <taxon>Mardivirus gallidalpha3</taxon>
        <taxon>Gallid alphaherpesvirus 3</taxon>
    </lineage>
</organism>
<gene>
    <name evidence="8" type="primary">ORF 20/23</name>
</gene>
<evidence type="ECO:0000256" key="4">
    <source>
        <dbReference type="ARBA" id="ARBA00023125"/>
    </source>
</evidence>
<dbReference type="Gene3D" id="3.30.420.320">
    <property type="match status" value="1"/>
</dbReference>
<dbReference type="GO" id="GO:0051276">
    <property type="term" value="P:chromosome organization"/>
    <property type="evidence" value="ECO:0007669"/>
    <property type="project" value="InterPro"/>
</dbReference>
<dbReference type="InterPro" id="IPR003498">
    <property type="entry name" value="DNA_pack_C"/>
</dbReference>
<dbReference type="InterPro" id="IPR033663">
    <property type="entry name" value="HSV_TRM3"/>
</dbReference>
<dbReference type="InterPro" id="IPR003499">
    <property type="entry name" value="DNA_pack_N"/>
</dbReference>
<evidence type="ECO:0000313" key="8">
    <source>
        <dbReference type="EMBL" id="BAA82909.1"/>
    </source>
</evidence>
<evidence type="ECO:0000256" key="3">
    <source>
        <dbReference type="ARBA" id="ARBA00022801"/>
    </source>
</evidence>
<protein>
    <submittedName>
        <fullName evidence="8">UL15 product homolog</fullName>
    </submittedName>
</protein>
<dbReference type="Gene3D" id="3.40.50.300">
    <property type="entry name" value="P-loop containing nucleotide triphosphate hydrolases"/>
    <property type="match status" value="1"/>
</dbReference>
<dbReference type="Pfam" id="PF02500">
    <property type="entry name" value="DNA_pack_N"/>
    <property type="match status" value="1"/>
</dbReference>
<keyword evidence="1" id="KW-1048">Host nucleus</keyword>
<keyword evidence="3" id="KW-0378">Hydrolase</keyword>
<dbReference type="GO" id="GO:0003677">
    <property type="term" value="F:DNA binding"/>
    <property type="evidence" value="ECO:0007669"/>
    <property type="project" value="UniProtKB-KW"/>
</dbReference>